<reference evidence="1 2" key="1">
    <citation type="submission" date="2019-03" db="EMBL/GenBank/DDBJ databases">
        <title>Genomic Encyclopedia of Type Strains, Phase IV (KMG-IV): sequencing the most valuable type-strain genomes for metagenomic binning, comparative biology and taxonomic classification.</title>
        <authorList>
            <person name="Goeker M."/>
        </authorList>
    </citation>
    <scope>NUCLEOTIDE SEQUENCE [LARGE SCALE GENOMIC DNA]</scope>
    <source>
        <strain evidence="1 2">DSM 2781</strain>
    </source>
</reference>
<organism evidence="1 2">
    <name type="scientific">Rhodovulum adriaticum</name>
    <name type="common">Rhodopseudomonas adriatica</name>
    <dbReference type="NCBI Taxonomy" id="35804"/>
    <lineage>
        <taxon>Bacteria</taxon>
        <taxon>Pseudomonadati</taxon>
        <taxon>Pseudomonadota</taxon>
        <taxon>Alphaproteobacteria</taxon>
        <taxon>Rhodobacterales</taxon>
        <taxon>Paracoccaceae</taxon>
        <taxon>Rhodovulum</taxon>
    </lineage>
</organism>
<dbReference type="Proteomes" id="UP000295733">
    <property type="component" value="Unassembled WGS sequence"/>
</dbReference>
<gene>
    <name evidence="1" type="ORF">EV656_10219</name>
</gene>
<protein>
    <recommendedName>
        <fullName evidence="3">HNH endonuclease</fullName>
    </recommendedName>
</protein>
<name>A0A4R2NWQ0_RHOAD</name>
<dbReference type="AlphaFoldDB" id="A0A4R2NWQ0"/>
<comment type="caution">
    <text evidence="1">The sequence shown here is derived from an EMBL/GenBank/DDBJ whole genome shotgun (WGS) entry which is preliminary data.</text>
</comment>
<dbReference type="EMBL" id="SLXL01000002">
    <property type="protein sequence ID" value="TCP26058.1"/>
    <property type="molecule type" value="Genomic_DNA"/>
</dbReference>
<proteinExistence type="predicted"/>
<evidence type="ECO:0008006" key="3">
    <source>
        <dbReference type="Google" id="ProtNLM"/>
    </source>
</evidence>
<keyword evidence="2" id="KW-1185">Reference proteome</keyword>
<sequence length="341" mass="37997">MPNRHGLSRDIPDPIQREIRQRSKFGCVICRAGIYDYEHIDPDFSNATHHDPDDICCLCTSCHAKVTRGQFSKAYVRKKYDEVQTAILADVPPPFDYLDFHDGKAELKIGGISYDPGVTSIVKYHGKEIFSVSPSVGETTAGICATFLDNEGKDTLKIVDNIWNGAVGAWDTEVVGPRIKVRKKRGVFSLILRLEPPGRIVIEKLDMRISDSHILVSENSHALGRYDENDRIYWFHANMVHMGAPLLEASAIEFLTDLEAEWRDQKWNGKGKRLATADNNIVMQTGLGVANKRMGIIVGASCLKFGIGSFSCGGPRPIGKMRTMVFRKPDRVAEYIGTGRS</sequence>
<accession>A0A4R2NWQ0</accession>
<evidence type="ECO:0000313" key="2">
    <source>
        <dbReference type="Proteomes" id="UP000295733"/>
    </source>
</evidence>
<evidence type="ECO:0000313" key="1">
    <source>
        <dbReference type="EMBL" id="TCP26058.1"/>
    </source>
</evidence>